<evidence type="ECO:0000313" key="10">
    <source>
        <dbReference type="EMBL" id="RKX69692.1"/>
    </source>
</evidence>
<comment type="catalytic activity">
    <reaction evidence="7 8">
        <text>5-amino-1-(5-phospho-D-ribosyl)imidazole-4-carboxylate + L-aspartate + ATP = (2S)-2-[5-amino-1-(5-phospho-beta-D-ribosyl)imidazole-4-carboxamido]succinate + ADP + phosphate + 2 H(+)</text>
        <dbReference type="Rhea" id="RHEA:22628"/>
        <dbReference type="ChEBI" id="CHEBI:15378"/>
        <dbReference type="ChEBI" id="CHEBI:29991"/>
        <dbReference type="ChEBI" id="CHEBI:30616"/>
        <dbReference type="ChEBI" id="CHEBI:43474"/>
        <dbReference type="ChEBI" id="CHEBI:58443"/>
        <dbReference type="ChEBI" id="CHEBI:77657"/>
        <dbReference type="ChEBI" id="CHEBI:456216"/>
        <dbReference type="EC" id="6.3.2.6"/>
    </reaction>
</comment>
<keyword evidence="4 8" id="KW-0547">Nucleotide-binding</keyword>
<accession>A0A660SGJ2</accession>
<dbReference type="UniPathway" id="UPA00074">
    <property type="reaction ID" value="UER00131"/>
</dbReference>
<evidence type="ECO:0000256" key="6">
    <source>
        <dbReference type="ARBA" id="ARBA00022840"/>
    </source>
</evidence>
<dbReference type="Gene3D" id="3.30.200.20">
    <property type="entry name" value="Phosphorylase Kinase, domain 1"/>
    <property type="match status" value="1"/>
</dbReference>
<name>A0A660SGJ2_UNCW3</name>
<dbReference type="Gene3D" id="3.30.470.20">
    <property type="entry name" value="ATP-grasp fold, B domain"/>
    <property type="match status" value="1"/>
</dbReference>
<dbReference type="GO" id="GO:0004639">
    <property type="term" value="F:phosphoribosylaminoimidazolesuccinocarboxamide synthase activity"/>
    <property type="evidence" value="ECO:0007669"/>
    <property type="project" value="UniProtKB-UniRule"/>
</dbReference>
<protein>
    <recommendedName>
        <fullName evidence="8">Phosphoribosylaminoimidazole-succinocarboxamide synthase</fullName>
        <ecNumber evidence="8">6.3.2.6</ecNumber>
    </recommendedName>
    <alternativeName>
        <fullName evidence="8">SAICAR synthetase</fullName>
    </alternativeName>
</protein>
<dbReference type="InterPro" id="IPR028923">
    <property type="entry name" value="SAICAR_synt/ADE2_N"/>
</dbReference>
<feature type="domain" description="SAICAR synthetase/ADE2 N-terminal" evidence="9">
    <location>
        <begin position="14"/>
        <end position="258"/>
    </location>
</feature>
<dbReference type="InterPro" id="IPR001636">
    <property type="entry name" value="SAICAR_synth"/>
</dbReference>
<dbReference type="PANTHER" id="PTHR43700">
    <property type="entry name" value="PHOSPHORIBOSYLAMINOIMIDAZOLE-SUCCINOCARBOXAMIDE SYNTHASE"/>
    <property type="match status" value="1"/>
</dbReference>
<dbReference type="Proteomes" id="UP000268469">
    <property type="component" value="Unassembled WGS sequence"/>
</dbReference>
<dbReference type="AlphaFoldDB" id="A0A660SGJ2"/>
<comment type="pathway">
    <text evidence="1 8">Purine metabolism; IMP biosynthesis via de novo pathway; 5-amino-1-(5-phospho-D-ribosyl)imidazole-4-carboxamide from 5-amino-1-(5-phospho-D-ribosyl)imidazole-4-carboxylate: step 1/2.</text>
</comment>
<dbReference type="PANTHER" id="PTHR43700:SF1">
    <property type="entry name" value="PHOSPHORIBOSYLAMINOIMIDAZOLE-SUCCINOCARBOXAMIDE SYNTHASE"/>
    <property type="match status" value="1"/>
</dbReference>
<evidence type="ECO:0000256" key="1">
    <source>
        <dbReference type="ARBA" id="ARBA00004672"/>
    </source>
</evidence>
<sequence>MNGIKKIELPLELVKKGKVREIYKFQDKLLIACTDRISAFDVVMAEPIPDKGRVLNLLSAYFFRLGKDLIKNHLITTEVPQELMEFESILKDRIMIVQPTQPLKVECVVRGYLAGSAWAEYKKTGLVFGRNFGSLVEAQRFPEPIFTPSTKAEVGHDQPLDRKGLIDLVGREMAERLEEISIKLYRWGHDYLERRGVIIADTKFEFGLDDGGLILIDEIFTPDSSRFWLKSEYKPGQHIDPLDKQFLRDYLLSLDWDRSPPPPPLPDHVIEATRERYLKIYHLITGQELDHN</sequence>
<comment type="caution">
    <text evidence="10">The sequence shown here is derived from an EMBL/GenBank/DDBJ whole genome shotgun (WGS) entry which is preliminary data.</text>
</comment>
<dbReference type="Pfam" id="PF01259">
    <property type="entry name" value="SAICAR_synt"/>
    <property type="match status" value="1"/>
</dbReference>
<dbReference type="SUPFAM" id="SSF56104">
    <property type="entry name" value="SAICAR synthase-like"/>
    <property type="match status" value="1"/>
</dbReference>
<organism evidence="10 11">
    <name type="scientific">candidate division WOR-3 bacterium</name>
    <dbReference type="NCBI Taxonomy" id="2052148"/>
    <lineage>
        <taxon>Bacteria</taxon>
        <taxon>Bacteria division WOR-3</taxon>
    </lineage>
</organism>
<dbReference type="PROSITE" id="PS01057">
    <property type="entry name" value="SAICAR_SYNTHETASE_1"/>
    <property type="match status" value="1"/>
</dbReference>
<keyword evidence="6 8" id="KW-0067">ATP-binding</keyword>
<evidence type="ECO:0000256" key="4">
    <source>
        <dbReference type="ARBA" id="ARBA00022741"/>
    </source>
</evidence>
<comment type="similarity">
    <text evidence="2 8">Belongs to the SAICAR synthetase family.</text>
</comment>
<proteinExistence type="inferred from homology"/>
<evidence type="ECO:0000256" key="2">
    <source>
        <dbReference type="ARBA" id="ARBA00010190"/>
    </source>
</evidence>
<evidence type="ECO:0000256" key="5">
    <source>
        <dbReference type="ARBA" id="ARBA00022755"/>
    </source>
</evidence>
<gene>
    <name evidence="8" type="primary">purC</name>
    <name evidence="10" type="ORF">DRP53_07375</name>
</gene>
<keyword evidence="3 8" id="KW-0436">Ligase</keyword>
<evidence type="ECO:0000256" key="3">
    <source>
        <dbReference type="ARBA" id="ARBA00022598"/>
    </source>
</evidence>
<dbReference type="GO" id="GO:0005737">
    <property type="term" value="C:cytoplasm"/>
    <property type="evidence" value="ECO:0007669"/>
    <property type="project" value="TreeGrafter"/>
</dbReference>
<dbReference type="EMBL" id="QNBE01000070">
    <property type="protein sequence ID" value="RKX69692.1"/>
    <property type="molecule type" value="Genomic_DNA"/>
</dbReference>
<reference evidence="10 11" key="1">
    <citation type="submission" date="2018-06" db="EMBL/GenBank/DDBJ databases">
        <title>Extensive metabolic versatility and redundancy in microbially diverse, dynamic hydrothermal sediments.</title>
        <authorList>
            <person name="Dombrowski N."/>
            <person name="Teske A."/>
            <person name="Baker B.J."/>
        </authorList>
    </citation>
    <scope>NUCLEOTIDE SEQUENCE [LARGE SCALE GENOMIC DNA]</scope>
    <source>
        <strain evidence="10">B36_G15</strain>
    </source>
</reference>
<dbReference type="InterPro" id="IPR018236">
    <property type="entry name" value="SAICAR_synthetase_CS"/>
</dbReference>
<dbReference type="NCBIfam" id="NF010568">
    <property type="entry name" value="PRK13961.1"/>
    <property type="match status" value="1"/>
</dbReference>
<dbReference type="CDD" id="cd01414">
    <property type="entry name" value="SAICAR_synt_Sc"/>
    <property type="match status" value="1"/>
</dbReference>
<dbReference type="GO" id="GO:0006189">
    <property type="term" value="P:'de novo' IMP biosynthetic process"/>
    <property type="evidence" value="ECO:0007669"/>
    <property type="project" value="UniProtKB-UniRule"/>
</dbReference>
<dbReference type="GO" id="GO:0005524">
    <property type="term" value="F:ATP binding"/>
    <property type="evidence" value="ECO:0007669"/>
    <property type="project" value="UniProtKB-KW"/>
</dbReference>
<keyword evidence="5 8" id="KW-0658">Purine biosynthesis</keyword>
<evidence type="ECO:0000256" key="8">
    <source>
        <dbReference type="HAMAP-Rule" id="MF_00137"/>
    </source>
</evidence>
<evidence type="ECO:0000256" key="7">
    <source>
        <dbReference type="ARBA" id="ARBA00048475"/>
    </source>
</evidence>
<dbReference type="EC" id="6.3.2.6" evidence="8"/>
<dbReference type="NCBIfam" id="TIGR00081">
    <property type="entry name" value="purC"/>
    <property type="match status" value="1"/>
</dbReference>
<evidence type="ECO:0000259" key="9">
    <source>
        <dbReference type="Pfam" id="PF01259"/>
    </source>
</evidence>
<evidence type="ECO:0000313" key="11">
    <source>
        <dbReference type="Proteomes" id="UP000268469"/>
    </source>
</evidence>
<dbReference type="PROSITE" id="PS01058">
    <property type="entry name" value="SAICAR_SYNTHETASE_2"/>
    <property type="match status" value="1"/>
</dbReference>
<dbReference type="HAMAP" id="MF_00137">
    <property type="entry name" value="SAICAR_synth"/>
    <property type="match status" value="1"/>
</dbReference>